<feature type="region of interest" description="Disordered" evidence="1">
    <location>
        <begin position="1"/>
        <end position="54"/>
    </location>
</feature>
<reference evidence="2 4" key="2">
    <citation type="submission" date="2020-08" db="EMBL/GenBank/DDBJ databases">
        <title>Genomic Encyclopedia of Type Strains, Phase IV (KMG-V): Genome sequencing to study the core and pangenomes of soil and plant-associated prokaryotes.</title>
        <authorList>
            <person name="Whitman W."/>
        </authorList>
    </citation>
    <scope>NUCLEOTIDE SEQUENCE [LARGE SCALE GENOMIC DNA]</scope>
    <source>
        <strain evidence="2 4">JPY162</strain>
    </source>
</reference>
<evidence type="ECO:0000313" key="2">
    <source>
        <dbReference type="EMBL" id="MBB5403001.1"/>
    </source>
</evidence>
<protein>
    <submittedName>
        <fullName evidence="3">Uncharacterized protein</fullName>
    </submittedName>
</protein>
<dbReference type="Proteomes" id="UP000592820">
    <property type="component" value="Unassembled WGS sequence"/>
</dbReference>
<feature type="compositionally biased region" description="Basic residues" evidence="1">
    <location>
        <begin position="45"/>
        <end position="54"/>
    </location>
</feature>
<dbReference type="GeneID" id="301105384"/>
<dbReference type="EMBL" id="JAALDK010000002">
    <property type="protein sequence ID" value="NUY04606.1"/>
    <property type="molecule type" value="Genomic_DNA"/>
</dbReference>
<accession>A0A7Y6N3T0</accession>
<evidence type="ECO:0000256" key="1">
    <source>
        <dbReference type="SAM" id="MobiDB-lite"/>
    </source>
</evidence>
<evidence type="ECO:0000313" key="3">
    <source>
        <dbReference type="EMBL" id="NUY04606.1"/>
    </source>
</evidence>
<dbReference type="RefSeq" id="WP_176111137.1">
    <property type="nucleotide sequence ID" value="NZ_JAALDK010000002.1"/>
</dbReference>
<evidence type="ECO:0000313" key="5">
    <source>
        <dbReference type="Proteomes" id="UP000594380"/>
    </source>
</evidence>
<name>A0A7Y6N3T0_9BURK</name>
<evidence type="ECO:0000313" key="4">
    <source>
        <dbReference type="Proteomes" id="UP000592820"/>
    </source>
</evidence>
<reference evidence="3 5" key="1">
    <citation type="submission" date="2020-02" db="EMBL/GenBank/DDBJ databases">
        <title>Paraburkholderia simonii sp. nov. and Paraburkholderia youngii sp. nov. Brazilian and Mexican Mimosa-associated rhizobia.</title>
        <authorList>
            <person name="Mavima L."/>
            <person name="Beukes C.W."/>
            <person name="Chan W.Y."/>
            <person name="Palmer M."/>
            <person name="De Meyer S.E."/>
            <person name="James E.K."/>
            <person name="Venter S.N."/>
            <person name="Steenkamp E.T."/>
        </authorList>
    </citation>
    <scope>NUCLEOTIDE SEQUENCE [LARGE SCALE GENOMIC DNA]</scope>
    <source>
        <strain evidence="3 5">JPY169</strain>
    </source>
</reference>
<comment type="caution">
    <text evidence="3">The sequence shown here is derived from an EMBL/GenBank/DDBJ whole genome shotgun (WGS) entry which is preliminary data.</text>
</comment>
<feature type="compositionally biased region" description="Basic and acidic residues" evidence="1">
    <location>
        <begin position="21"/>
        <end position="40"/>
    </location>
</feature>
<sequence length="54" mass="6312">MKFAEMFRFARRGAKAGQAADGEHQHDHGKSAQKEARKQWDVVGRNRHKHAKWQ</sequence>
<dbReference type="EMBL" id="JACHDE010000011">
    <property type="protein sequence ID" value="MBB5403001.1"/>
    <property type="molecule type" value="Genomic_DNA"/>
</dbReference>
<organism evidence="3 5">
    <name type="scientific">Paraburkholderia youngii</name>
    <dbReference type="NCBI Taxonomy" id="2782701"/>
    <lineage>
        <taxon>Bacteria</taxon>
        <taxon>Pseudomonadati</taxon>
        <taxon>Pseudomonadota</taxon>
        <taxon>Betaproteobacteria</taxon>
        <taxon>Burkholderiales</taxon>
        <taxon>Burkholderiaceae</taxon>
        <taxon>Paraburkholderia</taxon>
    </lineage>
</organism>
<dbReference type="Proteomes" id="UP000594380">
    <property type="component" value="Unassembled WGS sequence"/>
</dbReference>
<proteinExistence type="predicted"/>
<dbReference type="AlphaFoldDB" id="A0A7Y6N3T0"/>
<gene>
    <name evidence="3" type="ORF">G5S42_34085</name>
    <name evidence="2" type="ORF">HDG41_005087</name>
</gene>